<proteinExistence type="predicted"/>
<name>A0ACC3S9C0_9PEZI</name>
<dbReference type="EMBL" id="JAMKPW020000033">
    <property type="protein sequence ID" value="KAK8202051.1"/>
    <property type="molecule type" value="Genomic_DNA"/>
</dbReference>
<evidence type="ECO:0000313" key="1">
    <source>
        <dbReference type="EMBL" id="KAK8202051.1"/>
    </source>
</evidence>
<protein>
    <submittedName>
        <fullName evidence="1">Uncharacterized protein</fullName>
    </submittedName>
</protein>
<sequence>MPFGANRPSILTDYKRRWTLEKERIKRMVIDLVAVLSVKYRFVKPRPDLQYFQVTKIAKGLYESMYEQFATGNLDPIRPRLCESIEENLTARIANRPKNTHLQWKLHRYIGRPALMSYRAGMMQLNDDNEKQTGITQAVVRIRSEQSLRRVKRVRAADGKVLEVLEEGSVMGANDGSKGKEVVEYFVIQRMIRNGVWGDWMIWGTTQESTVESVERARRRKLGLGDDE</sequence>
<keyword evidence="2" id="KW-1185">Reference proteome</keyword>
<accession>A0ACC3S9C0</accession>
<organism evidence="1 2">
    <name type="scientific">Zalaria obscura</name>
    <dbReference type="NCBI Taxonomy" id="2024903"/>
    <lineage>
        <taxon>Eukaryota</taxon>
        <taxon>Fungi</taxon>
        <taxon>Dikarya</taxon>
        <taxon>Ascomycota</taxon>
        <taxon>Pezizomycotina</taxon>
        <taxon>Dothideomycetes</taxon>
        <taxon>Dothideomycetidae</taxon>
        <taxon>Dothideales</taxon>
        <taxon>Zalariaceae</taxon>
        <taxon>Zalaria</taxon>
    </lineage>
</organism>
<evidence type="ECO:0000313" key="2">
    <source>
        <dbReference type="Proteomes" id="UP001320706"/>
    </source>
</evidence>
<dbReference type="Proteomes" id="UP001320706">
    <property type="component" value="Unassembled WGS sequence"/>
</dbReference>
<gene>
    <name evidence="1" type="ORF">M8818_005576</name>
</gene>
<comment type="caution">
    <text evidence="1">The sequence shown here is derived from an EMBL/GenBank/DDBJ whole genome shotgun (WGS) entry which is preliminary data.</text>
</comment>
<reference evidence="1" key="1">
    <citation type="submission" date="2024-02" db="EMBL/GenBank/DDBJ databases">
        <title>Metagenome Assembled Genome of Zalaria obscura JY119.</title>
        <authorList>
            <person name="Vighnesh L."/>
            <person name="Jagadeeshwari U."/>
            <person name="Venkata Ramana C."/>
            <person name="Sasikala C."/>
        </authorList>
    </citation>
    <scope>NUCLEOTIDE SEQUENCE</scope>
    <source>
        <strain evidence="1">JY119</strain>
    </source>
</reference>